<organism evidence="2 3">
    <name type="scientific">Alteracholeplasma palmae (strain ATCC 49389 / J233)</name>
    <name type="common">Acholeplasma palmae</name>
    <dbReference type="NCBI Taxonomy" id="1318466"/>
    <lineage>
        <taxon>Bacteria</taxon>
        <taxon>Bacillati</taxon>
        <taxon>Mycoplasmatota</taxon>
        <taxon>Mollicutes</taxon>
        <taxon>Acholeplasmatales</taxon>
        <taxon>Acholeplasmataceae</taxon>
        <taxon>Acholeplasma</taxon>
    </lineage>
</organism>
<dbReference type="RefSeq" id="WP_026660623.1">
    <property type="nucleotide sequence ID" value="NC_022538.1"/>
</dbReference>
<dbReference type="KEGG" id="apal:BN85409910"/>
<keyword evidence="1" id="KW-0472">Membrane</keyword>
<protein>
    <submittedName>
        <fullName evidence="2">Uncharacterized protein</fullName>
    </submittedName>
</protein>
<keyword evidence="1" id="KW-1133">Transmembrane helix</keyword>
<name>U4KLA9_ALTPJ</name>
<dbReference type="Proteomes" id="UP000032740">
    <property type="component" value="Chromosome"/>
</dbReference>
<feature type="transmembrane region" description="Helical" evidence="1">
    <location>
        <begin position="12"/>
        <end position="31"/>
    </location>
</feature>
<gene>
    <name evidence="2" type="ORF">BN85409910</name>
</gene>
<dbReference type="EMBL" id="FO681347">
    <property type="protein sequence ID" value="CCV64568.1"/>
    <property type="molecule type" value="Genomic_DNA"/>
</dbReference>
<accession>U4KLA9</accession>
<reference evidence="2 3" key="1">
    <citation type="journal article" date="2013" name="J. Mol. Microbiol. Biotechnol.">
        <title>Analysis of the Complete Genomes of Acholeplasma brassicae , A. palmae and A. laidlawii and Their Comparison to the Obligate Parasites from ' Candidatus Phytoplasma'.</title>
        <authorList>
            <person name="Kube M."/>
            <person name="Siewert C."/>
            <person name="Migdoll A.M."/>
            <person name="Duduk B."/>
            <person name="Holz S."/>
            <person name="Rabus R."/>
            <person name="Seemuller E."/>
            <person name="Mitrovic J."/>
            <person name="Muller I."/>
            <person name="Buttner C."/>
            <person name="Reinhardt R."/>
        </authorList>
    </citation>
    <scope>NUCLEOTIDE SEQUENCE [LARGE SCALE GENOMIC DNA]</scope>
    <source>
        <strain evidence="2 3">J233</strain>
    </source>
</reference>
<keyword evidence="3" id="KW-1185">Reference proteome</keyword>
<evidence type="ECO:0000313" key="3">
    <source>
        <dbReference type="Proteomes" id="UP000032740"/>
    </source>
</evidence>
<dbReference type="HOGENOM" id="CLU_185782_0_0_14"/>
<sequence>MKIKINIDKNMVISVVGLLYPPSMVLLSIGLYLEGYILPALCIILFLILSITCGLIVGIVYGEIKEKT</sequence>
<evidence type="ECO:0000256" key="1">
    <source>
        <dbReference type="SAM" id="Phobius"/>
    </source>
</evidence>
<proteinExistence type="predicted"/>
<feature type="transmembrane region" description="Helical" evidence="1">
    <location>
        <begin position="37"/>
        <end position="61"/>
    </location>
</feature>
<keyword evidence="1" id="KW-0812">Transmembrane</keyword>
<dbReference type="AlphaFoldDB" id="U4KLA9"/>
<evidence type="ECO:0000313" key="2">
    <source>
        <dbReference type="EMBL" id="CCV64568.1"/>
    </source>
</evidence>